<reference evidence="6 7" key="1">
    <citation type="submission" date="2020-12" db="EMBL/GenBank/DDBJ databases">
        <title>Halosimplex halophilum sp. nov. and Halosimplex salinum sp. nov., two new members of the genus Halosimplex.</title>
        <authorList>
            <person name="Cui H.L."/>
        </authorList>
    </citation>
    <scope>NUCLEOTIDE SEQUENCE [LARGE SCALE GENOMIC DNA]</scope>
    <source>
        <strain evidence="6 7">YGH94</strain>
    </source>
</reference>
<dbReference type="InterPro" id="IPR002491">
    <property type="entry name" value="ABC_transptr_periplasmic_BD"/>
</dbReference>
<dbReference type="PANTHER" id="PTHR30532:SF1">
    <property type="entry name" value="IRON(3+)-HYDROXAMATE-BINDING PROTEIN FHUD"/>
    <property type="match status" value="1"/>
</dbReference>
<feature type="domain" description="Fe/B12 periplasmic-binding" evidence="5">
    <location>
        <begin position="202"/>
        <end position="357"/>
    </location>
</feature>
<accession>A0A7T3G050</accession>
<dbReference type="SUPFAM" id="SSF53807">
    <property type="entry name" value="Helical backbone' metal receptor"/>
    <property type="match status" value="1"/>
</dbReference>
<dbReference type="GeneID" id="60587654"/>
<comment type="subcellular location">
    <subcellularLocation>
        <location evidence="1">Cell envelope</location>
    </subcellularLocation>
</comment>
<feature type="region of interest" description="Disordered" evidence="4">
    <location>
        <begin position="33"/>
        <end position="74"/>
    </location>
</feature>
<keyword evidence="7" id="KW-1185">Reference proteome</keyword>
<dbReference type="AlphaFoldDB" id="A0A7T3G050"/>
<evidence type="ECO:0000256" key="3">
    <source>
        <dbReference type="ARBA" id="ARBA00022729"/>
    </source>
</evidence>
<keyword evidence="2" id="KW-0813">Transport</keyword>
<dbReference type="EMBL" id="CP065856">
    <property type="protein sequence ID" value="QPV63827.1"/>
    <property type="molecule type" value="Genomic_DNA"/>
</dbReference>
<keyword evidence="3" id="KW-0732">Signal</keyword>
<evidence type="ECO:0000259" key="5">
    <source>
        <dbReference type="Pfam" id="PF01497"/>
    </source>
</evidence>
<gene>
    <name evidence="6" type="ORF">I7X12_04135</name>
</gene>
<feature type="compositionally biased region" description="Low complexity" evidence="4">
    <location>
        <begin position="52"/>
        <end position="74"/>
    </location>
</feature>
<dbReference type="KEGG" id="hlt:I7X12_04135"/>
<dbReference type="OrthoDB" id="304381at2157"/>
<dbReference type="RefSeq" id="WP_198062607.1">
    <property type="nucleotide sequence ID" value="NZ_CP065856.1"/>
</dbReference>
<dbReference type="Proteomes" id="UP000595001">
    <property type="component" value="Chromosome"/>
</dbReference>
<dbReference type="Pfam" id="PF01497">
    <property type="entry name" value="Peripla_BP_2"/>
    <property type="match status" value="1"/>
</dbReference>
<dbReference type="PROSITE" id="PS51318">
    <property type="entry name" value="TAT"/>
    <property type="match status" value="1"/>
</dbReference>
<evidence type="ECO:0000256" key="1">
    <source>
        <dbReference type="ARBA" id="ARBA00004196"/>
    </source>
</evidence>
<evidence type="ECO:0000313" key="6">
    <source>
        <dbReference type="EMBL" id="QPV63827.1"/>
    </source>
</evidence>
<dbReference type="InterPro" id="IPR051313">
    <property type="entry name" value="Bact_iron-sidero_bind"/>
</dbReference>
<protein>
    <submittedName>
        <fullName evidence="6">ABC transporter substrate-binding protein</fullName>
    </submittedName>
</protein>
<organism evidence="6 7">
    <name type="scientific">Halosimplex litoreum</name>
    <dbReference type="NCBI Taxonomy" id="1198301"/>
    <lineage>
        <taxon>Archaea</taxon>
        <taxon>Methanobacteriati</taxon>
        <taxon>Methanobacteriota</taxon>
        <taxon>Stenosarchaea group</taxon>
        <taxon>Halobacteria</taxon>
        <taxon>Halobacteriales</taxon>
        <taxon>Haloarculaceae</taxon>
        <taxon>Halosimplex</taxon>
    </lineage>
</organism>
<evidence type="ECO:0000256" key="4">
    <source>
        <dbReference type="SAM" id="MobiDB-lite"/>
    </source>
</evidence>
<name>A0A7T3G050_9EURY</name>
<proteinExistence type="predicted"/>
<evidence type="ECO:0000256" key="2">
    <source>
        <dbReference type="ARBA" id="ARBA00022448"/>
    </source>
</evidence>
<evidence type="ECO:0000313" key="7">
    <source>
        <dbReference type="Proteomes" id="UP000595001"/>
    </source>
</evidence>
<sequence length="415" mass="46084">MTDDTTSTDAPTRRDYLKYSAVLSGGLLAGCRGGESTATAPAADNETPGEPTATPSDTATQSATTTETATAGDTSYTVEMAPAGEVAFDAVPETWMTYFSTYGDMGIALGQHDGQEAAIFAQNWPTQFFEYLPGVDVSFADVEQIWADGAIGKETFYELDCDVHLMDPNFIQLLDDSWETDDFEEVATEIGPIIGNVIRLRQGDWHDYEYYSLYEAFEKVAAVFRERERYEALKSVHDEFVADVQARLPPESERPEVGLLSVNDEFETGTLSLYKVAAGNGKKQYQDLGMNDAFEDLDPQTAKDVDWEVLLDIDPDILVLQYAVSHVTAETFEEKKQVLRDSDLGSQLTAVRNDRLYPGGTAYQGPIINLFQTEMAAKQFYPEVFGEWNGYETFADESAWLFDHQRVADIVNGDI</sequence>
<dbReference type="Gene3D" id="3.40.50.1980">
    <property type="entry name" value="Nitrogenase molybdenum iron protein domain"/>
    <property type="match status" value="2"/>
</dbReference>
<dbReference type="InterPro" id="IPR006311">
    <property type="entry name" value="TAT_signal"/>
</dbReference>
<dbReference type="PANTHER" id="PTHR30532">
    <property type="entry name" value="IRON III DICITRATE-BINDING PERIPLASMIC PROTEIN"/>
    <property type="match status" value="1"/>
</dbReference>